<keyword evidence="10" id="KW-0812">Transmembrane</keyword>
<keyword evidence="3 8" id="KW-0479">Metal-binding</keyword>
<proteinExistence type="inferred from homology"/>
<dbReference type="PRINTS" id="PR00385">
    <property type="entry name" value="P450"/>
</dbReference>
<dbReference type="PANTHER" id="PTHR24302:SF15">
    <property type="entry name" value="FATTY-ACID PEROXYGENASE"/>
    <property type="match status" value="1"/>
</dbReference>
<dbReference type="AlphaFoldDB" id="A0AA36MBM1"/>
<keyword evidence="5 8" id="KW-0408">Iron</keyword>
<keyword evidence="12" id="KW-1185">Reference proteome</keyword>
<dbReference type="EMBL" id="CATQJL010000305">
    <property type="protein sequence ID" value="CAJ0604565.1"/>
    <property type="molecule type" value="Genomic_DNA"/>
</dbReference>
<evidence type="ECO:0008006" key="13">
    <source>
        <dbReference type="Google" id="ProtNLM"/>
    </source>
</evidence>
<evidence type="ECO:0000256" key="3">
    <source>
        <dbReference type="ARBA" id="ARBA00022723"/>
    </source>
</evidence>
<dbReference type="InterPro" id="IPR002401">
    <property type="entry name" value="Cyt_P450_E_grp-I"/>
</dbReference>
<dbReference type="InterPro" id="IPR017972">
    <property type="entry name" value="Cyt_P450_CS"/>
</dbReference>
<dbReference type="Proteomes" id="UP001176961">
    <property type="component" value="Unassembled WGS sequence"/>
</dbReference>
<comment type="caution">
    <text evidence="11">The sequence shown here is derived from an EMBL/GenBank/DDBJ whole genome shotgun (WGS) entry which is preliminary data.</text>
</comment>
<evidence type="ECO:0000256" key="6">
    <source>
        <dbReference type="ARBA" id="ARBA00023033"/>
    </source>
</evidence>
<protein>
    <recommendedName>
        <fullName evidence="13">Cytochrome P450</fullName>
    </recommendedName>
</protein>
<organism evidence="11 12">
    <name type="scientific">Cylicocyclus nassatus</name>
    <name type="common">Nematode worm</name>
    <dbReference type="NCBI Taxonomy" id="53992"/>
    <lineage>
        <taxon>Eukaryota</taxon>
        <taxon>Metazoa</taxon>
        <taxon>Ecdysozoa</taxon>
        <taxon>Nematoda</taxon>
        <taxon>Chromadorea</taxon>
        <taxon>Rhabditida</taxon>
        <taxon>Rhabditina</taxon>
        <taxon>Rhabditomorpha</taxon>
        <taxon>Strongyloidea</taxon>
        <taxon>Strongylidae</taxon>
        <taxon>Cylicocyclus</taxon>
    </lineage>
</organism>
<comment type="cofactor">
    <cofactor evidence="8">
        <name>heme</name>
        <dbReference type="ChEBI" id="CHEBI:30413"/>
    </cofactor>
</comment>
<keyword evidence="10" id="KW-1133">Transmembrane helix</keyword>
<keyword evidence="10" id="KW-0472">Membrane</keyword>
<dbReference type="GO" id="GO:0005506">
    <property type="term" value="F:iron ion binding"/>
    <property type="evidence" value="ECO:0007669"/>
    <property type="project" value="InterPro"/>
</dbReference>
<dbReference type="GO" id="GO:0008395">
    <property type="term" value="F:steroid hydroxylase activity"/>
    <property type="evidence" value="ECO:0007669"/>
    <property type="project" value="TreeGrafter"/>
</dbReference>
<dbReference type="GO" id="GO:0016705">
    <property type="term" value="F:oxidoreductase activity, acting on paired donors, with incorporation or reduction of molecular oxygen"/>
    <property type="evidence" value="ECO:0007669"/>
    <property type="project" value="InterPro"/>
</dbReference>
<accession>A0AA36MBM1</accession>
<comment type="function">
    <text evidence="7">Cytochromes P450 are a group of heme-thiolate monooxygenases. They oxidize a variety of structurally unrelated compounds, including steroids, fatty acids, and xenobiotics.</text>
</comment>
<keyword evidence="4 9" id="KW-0560">Oxidoreductase</keyword>
<dbReference type="Gene3D" id="1.10.630.10">
    <property type="entry name" value="Cytochrome P450"/>
    <property type="match status" value="1"/>
</dbReference>
<evidence type="ECO:0000256" key="8">
    <source>
        <dbReference type="PIRSR" id="PIRSR602401-1"/>
    </source>
</evidence>
<gene>
    <name evidence="11" type="ORF">CYNAS_LOCUS16548</name>
</gene>
<keyword evidence="2 8" id="KW-0349">Heme</keyword>
<dbReference type="GO" id="GO:0020037">
    <property type="term" value="F:heme binding"/>
    <property type="evidence" value="ECO:0007669"/>
    <property type="project" value="InterPro"/>
</dbReference>
<evidence type="ECO:0000256" key="7">
    <source>
        <dbReference type="ARBA" id="ARBA00043906"/>
    </source>
</evidence>
<dbReference type="SUPFAM" id="SSF48264">
    <property type="entry name" value="Cytochrome P450"/>
    <property type="match status" value="1"/>
</dbReference>
<dbReference type="InterPro" id="IPR050705">
    <property type="entry name" value="Cytochrome_P450_3A"/>
</dbReference>
<dbReference type="Pfam" id="PF00067">
    <property type="entry name" value="p450"/>
    <property type="match status" value="1"/>
</dbReference>
<feature type="binding site" description="axial binding residue" evidence="8">
    <location>
        <position position="445"/>
    </location>
    <ligand>
        <name>heme</name>
        <dbReference type="ChEBI" id="CHEBI:30413"/>
    </ligand>
    <ligandPart>
        <name>Fe</name>
        <dbReference type="ChEBI" id="CHEBI:18248"/>
    </ligandPart>
</feature>
<sequence length="499" mass="57191">MVAPGLGEYSALSVIAFYLTYKLYSFVTALGLFIIVAALAVSYLVFEKTYWKRQGVPGPSPNILNGNAFEYEKRLHVLDERFIAAYGKTYGMFLVSASELVSMDIDILRGVLVKEFDHFTDRTNLLNVDPSDKKSLLATSLVSLKGMHWSSVRSQVAPAFSTAKIKMVGLLLELKENQNSRSDDTPIFNECARICASILDKHEVEGMPVPIRDSVPRYRNCFPKNHWHLHPQNDANKFFLNALEKLFEERKKGTNLKYNDFFEILPESLVENDKERAKDHEIEFEFCDVRKGLSKGDILGQAFMFILAGSETTPAALHITLYTLAKYQEIQQRCREEIRKVCGEQMNVTYGMISELKFLDQCITEMLRIYPPVVRTNRLCTKDITLKGIRMRKGCIFTLPIRAIHYCADYYSSPMEFDPERWTMENRSLRDPLTFVSFGYGPRNCVGMRVAQMQMKVAMAHILREYELRPGEDLELPIRINTIGGMRTAEKLSIVLKRV</sequence>
<keyword evidence="6 9" id="KW-0503">Monooxygenase</keyword>
<evidence type="ECO:0000256" key="1">
    <source>
        <dbReference type="ARBA" id="ARBA00010617"/>
    </source>
</evidence>
<comment type="similarity">
    <text evidence="1 9">Belongs to the cytochrome P450 family.</text>
</comment>
<dbReference type="PANTHER" id="PTHR24302">
    <property type="entry name" value="CYTOCHROME P450 FAMILY 3"/>
    <property type="match status" value="1"/>
</dbReference>
<feature type="transmembrane region" description="Helical" evidence="10">
    <location>
        <begin position="23"/>
        <end position="46"/>
    </location>
</feature>
<dbReference type="InterPro" id="IPR001128">
    <property type="entry name" value="Cyt_P450"/>
</dbReference>
<name>A0AA36MBM1_CYLNA</name>
<evidence type="ECO:0000256" key="4">
    <source>
        <dbReference type="ARBA" id="ARBA00023002"/>
    </source>
</evidence>
<evidence type="ECO:0000313" key="12">
    <source>
        <dbReference type="Proteomes" id="UP001176961"/>
    </source>
</evidence>
<dbReference type="PRINTS" id="PR00463">
    <property type="entry name" value="EP450I"/>
</dbReference>
<evidence type="ECO:0000256" key="9">
    <source>
        <dbReference type="RuleBase" id="RU000461"/>
    </source>
</evidence>
<evidence type="ECO:0000256" key="2">
    <source>
        <dbReference type="ARBA" id="ARBA00022617"/>
    </source>
</evidence>
<evidence type="ECO:0000313" key="11">
    <source>
        <dbReference type="EMBL" id="CAJ0604565.1"/>
    </source>
</evidence>
<dbReference type="InterPro" id="IPR036396">
    <property type="entry name" value="Cyt_P450_sf"/>
</dbReference>
<evidence type="ECO:0000256" key="10">
    <source>
        <dbReference type="SAM" id="Phobius"/>
    </source>
</evidence>
<evidence type="ECO:0000256" key="5">
    <source>
        <dbReference type="ARBA" id="ARBA00023004"/>
    </source>
</evidence>
<reference evidence="11" key="1">
    <citation type="submission" date="2023-07" db="EMBL/GenBank/DDBJ databases">
        <authorList>
            <consortium name="CYATHOMIX"/>
        </authorList>
    </citation>
    <scope>NUCLEOTIDE SEQUENCE</scope>
    <source>
        <strain evidence="11">N/A</strain>
    </source>
</reference>
<dbReference type="PROSITE" id="PS00086">
    <property type="entry name" value="CYTOCHROME_P450"/>
    <property type="match status" value="1"/>
</dbReference>